<accession>A0ABS1BK96</accession>
<feature type="signal peptide" evidence="1">
    <location>
        <begin position="1"/>
        <end position="20"/>
    </location>
</feature>
<gene>
    <name evidence="2" type="ORF">I5M32_10050</name>
</gene>
<evidence type="ECO:0000256" key="1">
    <source>
        <dbReference type="SAM" id="SignalP"/>
    </source>
</evidence>
<dbReference type="PROSITE" id="PS51257">
    <property type="entry name" value="PROKAR_LIPOPROTEIN"/>
    <property type="match status" value="1"/>
</dbReference>
<evidence type="ECO:0000313" key="3">
    <source>
        <dbReference type="Proteomes" id="UP000660024"/>
    </source>
</evidence>
<evidence type="ECO:0000313" key="2">
    <source>
        <dbReference type="EMBL" id="MBK0383302.1"/>
    </source>
</evidence>
<sequence>MRVKCNLLFLFFFAIGLLSCKSVEVTKPAVAETLVIKTDAVPAQTITNLFGNSLRFFEISRNAKGMYRDSKNLVGADYHPCSVANVGMGLISLCIGDKMGWNLDAKNQAIKTLNTLVGYTTGFKLDVNAAGFPRHFVDMETGARAWNSEYSTIDAAIMVEGALFCKKYFINDVTIRNLADKLYQSINWQKAIADADNGKIWRELDANGNGVPGSETGAYNEYINVSYLAFKSENNPYGTGPATRLWNKFYSNPADANNPLPKKNYWGYNTLTDNPNNFLSSFISQYSYYLCGPYASNATYRNFSTNMMNADKKWWTFQGVQAYEWGIGAGVSPGGYAANAVENNPYKMVSPQIIAGFIPQNANAATDFMNMYNAEKGVYYLPGENNRPVLWRYSITNPTYRADVISGVDFATELFGLASLPQHCGANFFSNNNSYNFPVYSYTHL</sequence>
<dbReference type="Proteomes" id="UP000660024">
    <property type="component" value="Unassembled WGS sequence"/>
</dbReference>
<keyword evidence="1" id="KW-0732">Signal</keyword>
<comment type="caution">
    <text evidence="2">The sequence shown here is derived from an EMBL/GenBank/DDBJ whole genome shotgun (WGS) entry which is preliminary data.</text>
</comment>
<protein>
    <recommendedName>
        <fullName evidence="4">Glycoamylase-like domain-containing protein</fullName>
    </recommendedName>
</protein>
<organism evidence="2 3">
    <name type="scientific">Pedobacter segetis</name>
    <dbReference type="NCBI Taxonomy" id="2793069"/>
    <lineage>
        <taxon>Bacteria</taxon>
        <taxon>Pseudomonadati</taxon>
        <taxon>Bacteroidota</taxon>
        <taxon>Sphingobacteriia</taxon>
        <taxon>Sphingobacteriales</taxon>
        <taxon>Sphingobacteriaceae</taxon>
        <taxon>Pedobacter</taxon>
    </lineage>
</organism>
<keyword evidence="3" id="KW-1185">Reference proteome</keyword>
<evidence type="ECO:0008006" key="4">
    <source>
        <dbReference type="Google" id="ProtNLM"/>
    </source>
</evidence>
<reference evidence="2 3" key="1">
    <citation type="submission" date="2020-12" db="EMBL/GenBank/DDBJ databases">
        <title>Bacterial novel species Pedobacter sp. SD-b isolated from soil.</title>
        <authorList>
            <person name="Jung H.-Y."/>
        </authorList>
    </citation>
    <scope>NUCLEOTIDE SEQUENCE [LARGE SCALE GENOMIC DNA]</scope>
    <source>
        <strain evidence="2 3">SD-b</strain>
    </source>
</reference>
<name>A0ABS1BK96_9SPHI</name>
<feature type="chain" id="PRO_5047367496" description="Glycoamylase-like domain-containing protein" evidence="1">
    <location>
        <begin position="21"/>
        <end position="445"/>
    </location>
</feature>
<dbReference type="EMBL" id="JAEHFY010000013">
    <property type="protein sequence ID" value="MBK0383302.1"/>
    <property type="molecule type" value="Genomic_DNA"/>
</dbReference>
<dbReference type="RefSeq" id="WP_200586113.1">
    <property type="nucleotide sequence ID" value="NZ_JAEHFY010000013.1"/>
</dbReference>
<dbReference type="Gene3D" id="1.50.10.140">
    <property type="match status" value="1"/>
</dbReference>
<proteinExistence type="predicted"/>